<proteinExistence type="predicted"/>
<sequence>MPPKGKAPKLHVLAAEIPAGFKFTDTSSKTEFVLGKQFATGGFGRIYTCNEAGKKEQLCVKVEPAGNGPLFVEIAVFQRALKMEMIQAYCKEKKVKSVGLPHMISGGIFDYKEDKMRFLVMPKYAGSLEAVREKTGKLDEVAAITVAKANVRSLDYLASKNYTHGDIKSMNILLPSPSDFEGAVLVDFGLARMASSNVEKADKKRAHNGTAIFTSLDAHRGFQPSYRGDVEILVYNIVFWISGKLPWQPKESNPAAVQAEKEVWEKNAEREIEKLIGGPIGGPVAKIYRIAQKTPYTDFVDTASVLKLLDQALAACKKPSVSKKAESTPKVEAKASASKRAAAKKAVVVESDEEEEEIPKSRRAVRKPVVDSEESAEEPTPVKPVKRATLPKRAGSEVAEPVAAASSSREDRARKRTASEEPSGLNSPTRKPSEAKQRRPIPGLANRVVKKIVEEDEEEEEEEKKAPVAKRPIPGLANRVAKKIVVDTEEEEEKEEKKTPPNRPIPGLANRVVKKIVEEDEDGDGEAMGDSETEEEEEEGPKGVGSAVKANKDELRRMVPGMRNLQKGRRSEIISQIARKHKK</sequence>
<feature type="domain" description="Protein kinase" evidence="3">
    <location>
        <begin position="32"/>
        <end position="358"/>
    </location>
</feature>
<dbReference type="SMART" id="SM00220">
    <property type="entry name" value="S_TKc"/>
    <property type="match status" value="1"/>
</dbReference>
<feature type="compositionally biased region" description="Low complexity" evidence="2">
    <location>
        <begin position="334"/>
        <end position="349"/>
    </location>
</feature>
<keyword evidence="5" id="KW-1185">Reference proteome</keyword>
<dbReference type="PROSITE" id="PS50011">
    <property type="entry name" value="PROTEIN_KINASE_DOM"/>
    <property type="match status" value="1"/>
</dbReference>
<evidence type="ECO:0000313" key="4">
    <source>
        <dbReference type="EMBL" id="GMR35857.1"/>
    </source>
</evidence>
<evidence type="ECO:0000259" key="3">
    <source>
        <dbReference type="PROSITE" id="PS50011"/>
    </source>
</evidence>
<dbReference type="Proteomes" id="UP001328107">
    <property type="component" value="Unassembled WGS sequence"/>
</dbReference>
<accession>A0AAN4Z7D8</accession>
<dbReference type="EC" id="2.7.11.1" evidence="1"/>
<feature type="compositionally biased region" description="Acidic residues" evidence="2">
    <location>
        <begin position="518"/>
        <end position="539"/>
    </location>
</feature>
<organism evidence="4 5">
    <name type="scientific">Pristionchus mayeri</name>
    <dbReference type="NCBI Taxonomy" id="1317129"/>
    <lineage>
        <taxon>Eukaryota</taxon>
        <taxon>Metazoa</taxon>
        <taxon>Ecdysozoa</taxon>
        <taxon>Nematoda</taxon>
        <taxon>Chromadorea</taxon>
        <taxon>Rhabditida</taxon>
        <taxon>Rhabditina</taxon>
        <taxon>Diplogasteromorpha</taxon>
        <taxon>Diplogasteroidea</taxon>
        <taxon>Neodiplogasteridae</taxon>
        <taxon>Pristionchus</taxon>
    </lineage>
</organism>
<feature type="compositionally biased region" description="Low complexity" evidence="2">
    <location>
        <begin position="396"/>
        <end position="407"/>
    </location>
</feature>
<dbReference type="AlphaFoldDB" id="A0AAN4Z7D8"/>
<dbReference type="PANTHER" id="PTHR11909">
    <property type="entry name" value="CASEIN KINASE-RELATED"/>
    <property type="match status" value="1"/>
</dbReference>
<feature type="compositionally biased region" description="Basic and acidic residues" evidence="2">
    <location>
        <begin position="408"/>
        <end position="419"/>
    </location>
</feature>
<dbReference type="InterPro" id="IPR050235">
    <property type="entry name" value="CK1_Ser-Thr_kinase"/>
</dbReference>
<dbReference type="Gene3D" id="1.10.510.10">
    <property type="entry name" value="Transferase(Phosphotransferase) domain 1"/>
    <property type="match status" value="1"/>
</dbReference>
<dbReference type="GO" id="GO:0004674">
    <property type="term" value="F:protein serine/threonine kinase activity"/>
    <property type="evidence" value="ECO:0007669"/>
    <property type="project" value="UniProtKB-EC"/>
</dbReference>
<dbReference type="Pfam" id="PF00069">
    <property type="entry name" value="Pkinase"/>
    <property type="match status" value="1"/>
</dbReference>
<dbReference type="InterPro" id="IPR008271">
    <property type="entry name" value="Ser/Thr_kinase_AS"/>
</dbReference>
<dbReference type="PROSITE" id="PS00108">
    <property type="entry name" value="PROTEIN_KINASE_ST"/>
    <property type="match status" value="1"/>
</dbReference>
<feature type="region of interest" description="Disordered" evidence="2">
    <location>
        <begin position="319"/>
        <end position="474"/>
    </location>
</feature>
<dbReference type="GO" id="GO:0005524">
    <property type="term" value="F:ATP binding"/>
    <property type="evidence" value="ECO:0007669"/>
    <property type="project" value="InterPro"/>
</dbReference>
<comment type="caution">
    <text evidence="4">The sequence shown here is derived from an EMBL/GenBank/DDBJ whole genome shotgun (WGS) entry which is preliminary data.</text>
</comment>
<evidence type="ECO:0000313" key="5">
    <source>
        <dbReference type="Proteomes" id="UP001328107"/>
    </source>
</evidence>
<protein>
    <recommendedName>
        <fullName evidence="1">non-specific serine/threonine protein kinase</fullName>
        <ecNumber evidence="1">2.7.11.1</ecNumber>
    </recommendedName>
</protein>
<dbReference type="InterPro" id="IPR011009">
    <property type="entry name" value="Kinase-like_dom_sf"/>
</dbReference>
<dbReference type="InterPro" id="IPR000719">
    <property type="entry name" value="Prot_kinase_dom"/>
</dbReference>
<evidence type="ECO:0000256" key="1">
    <source>
        <dbReference type="ARBA" id="ARBA00012513"/>
    </source>
</evidence>
<dbReference type="SUPFAM" id="SSF56112">
    <property type="entry name" value="Protein kinase-like (PK-like)"/>
    <property type="match status" value="1"/>
</dbReference>
<feature type="compositionally biased region" description="Basic and acidic residues" evidence="2">
    <location>
        <begin position="323"/>
        <end position="333"/>
    </location>
</feature>
<dbReference type="EMBL" id="BTRK01000002">
    <property type="protein sequence ID" value="GMR35857.1"/>
    <property type="molecule type" value="Genomic_DNA"/>
</dbReference>
<reference evidence="5" key="1">
    <citation type="submission" date="2022-10" db="EMBL/GenBank/DDBJ databases">
        <title>Genome assembly of Pristionchus species.</title>
        <authorList>
            <person name="Yoshida K."/>
            <person name="Sommer R.J."/>
        </authorList>
    </citation>
    <scope>NUCLEOTIDE SEQUENCE [LARGE SCALE GENOMIC DNA]</scope>
    <source>
        <strain evidence="5">RS5460</strain>
    </source>
</reference>
<feature type="region of interest" description="Disordered" evidence="2">
    <location>
        <begin position="487"/>
        <end position="583"/>
    </location>
</feature>
<evidence type="ECO:0000256" key="2">
    <source>
        <dbReference type="SAM" id="MobiDB-lite"/>
    </source>
</evidence>
<gene>
    <name evidence="4" type="ORF">PMAYCL1PPCAC_06052</name>
</gene>
<name>A0AAN4Z7D8_9BILA</name>